<accession>A0A0L0TDU5</accession>
<sequence>MWPSTPARHPSAAPVAAAPVAAAPIDHHHPALPVIATVSTTEINDAKHAYKDMLRAASDMHVAMRALAQKARDFAAALHDFAHAVPGSVVPSPTVGRGDWTDDDVDDDGAGLGVRNRSASNATQCAAAGIAAACDAAEAGMPALTAIPAAYAGLPRPPHSPAPARPITSGRAGRAGTPGAPPVVTDTDPDSYDTLVAASAAHDEVGELRQRKWSVSTGVSVAISEYIVAGTHVGNAVPPMPPLPPTTVAAQR</sequence>
<evidence type="ECO:0000256" key="1">
    <source>
        <dbReference type="SAM" id="MobiDB-lite"/>
    </source>
</evidence>
<organism evidence="2 3">
    <name type="scientific">Allomyces macrogynus (strain ATCC 38327)</name>
    <name type="common">Allomyces javanicus var. macrogynus</name>
    <dbReference type="NCBI Taxonomy" id="578462"/>
    <lineage>
        <taxon>Eukaryota</taxon>
        <taxon>Fungi</taxon>
        <taxon>Fungi incertae sedis</taxon>
        <taxon>Blastocladiomycota</taxon>
        <taxon>Blastocladiomycetes</taxon>
        <taxon>Blastocladiales</taxon>
        <taxon>Blastocladiaceae</taxon>
        <taxon>Allomyces</taxon>
    </lineage>
</organism>
<dbReference type="AlphaFoldDB" id="A0A0L0TDU5"/>
<dbReference type="EMBL" id="GG745384">
    <property type="protein sequence ID" value="KNE72850.1"/>
    <property type="molecule type" value="Genomic_DNA"/>
</dbReference>
<keyword evidence="3" id="KW-1185">Reference proteome</keyword>
<dbReference type="Proteomes" id="UP000054350">
    <property type="component" value="Unassembled WGS sequence"/>
</dbReference>
<evidence type="ECO:0000313" key="2">
    <source>
        <dbReference type="EMBL" id="KNE72850.1"/>
    </source>
</evidence>
<protein>
    <submittedName>
        <fullName evidence="2">Uncharacterized protein</fullName>
    </submittedName>
</protein>
<dbReference type="VEuPathDB" id="FungiDB:AMAG_20585"/>
<proteinExistence type="predicted"/>
<name>A0A0L0TDU5_ALLM3</name>
<reference evidence="2 3" key="1">
    <citation type="submission" date="2009-11" db="EMBL/GenBank/DDBJ databases">
        <title>Annotation of Allomyces macrogynus ATCC 38327.</title>
        <authorList>
            <consortium name="The Broad Institute Genome Sequencing Platform"/>
            <person name="Russ C."/>
            <person name="Cuomo C."/>
            <person name="Burger G."/>
            <person name="Gray M.W."/>
            <person name="Holland P.W.H."/>
            <person name="King N."/>
            <person name="Lang F.B.F."/>
            <person name="Roger A.J."/>
            <person name="Ruiz-Trillo I."/>
            <person name="Young S.K."/>
            <person name="Zeng Q."/>
            <person name="Gargeya S."/>
            <person name="Fitzgerald M."/>
            <person name="Haas B."/>
            <person name="Abouelleil A."/>
            <person name="Alvarado L."/>
            <person name="Arachchi H.M."/>
            <person name="Berlin A."/>
            <person name="Chapman S.B."/>
            <person name="Gearin G."/>
            <person name="Goldberg J."/>
            <person name="Griggs A."/>
            <person name="Gujja S."/>
            <person name="Hansen M."/>
            <person name="Heiman D."/>
            <person name="Howarth C."/>
            <person name="Larimer J."/>
            <person name="Lui A."/>
            <person name="MacDonald P.J.P."/>
            <person name="McCowen C."/>
            <person name="Montmayeur A."/>
            <person name="Murphy C."/>
            <person name="Neiman D."/>
            <person name="Pearson M."/>
            <person name="Priest M."/>
            <person name="Roberts A."/>
            <person name="Saif S."/>
            <person name="Shea T."/>
            <person name="Sisk P."/>
            <person name="Stolte C."/>
            <person name="Sykes S."/>
            <person name="Wortman J."/>
            <person name="Nusbaum C."/>
            <person name="Birren B."/>
        </authorList>
    </citation>
    <scope>NUCLEOTIDE SEQUENCE [LARGE SCALE GENOMIC DNA]</scope>
    <source>
        <strain evidence="2 3">ATCC 38327</strain>
    </source>
</reference>
<gene>
    <name evidence="2" type="ORF">AMAG_20585</name>
</gene>
<reference evidence="3" key="2">
    <citation type="submission" date="2009-11" db="EMBL/GenBank/DDBJ databases">
        <title>The Genome Sequence of Allomyces macrogynus strain ATCC 38327.</title>
        <authorList>
            <consortium name="The Broad Institute Genome Sequencing Platform"/>
            <person name="Russ C."/>
            <person name="Cuomo C."/>
            <person name="Shea T."/>
            <person name="Young S.K."/>
            <person name="Zeng Q."/>
            <person name="Koehrsen M."/>
            <person name="Haas B."/>
            <person name="Borodovsky M."/>
            <person name="Guigo R."/>
            <person name="Alvarado L."/>
            <person name="Berlin A."/>
            <person name="Borenstein D."/>
            <person name="Chen Z."/>
            <person name="Engels R."/>
            <person name="Freedman E."/>
            <person name="Gellesch M."/>
            <person name="Goldberg J."/>
            <person name="Griggs A."/>
            <person name="Gujja S."/>
            <person name="Heiman D."/>
            <person name="Hepburn T."/>
            <person name="Howarth C."/>
            <person name="Jen D."/>
            <person name="Larson L."/>
            <person name="Lewis B."/>
            <person name="Mehta T."/>
            <person name="Park D."/>
            <person name="Pearson M."/>
            <person name="Roberts A."/>
            <person name="Saif S."/>
            <person name="Shenoy N."/>
            <person name="Sisk P."/>
            <person name="Stolte C."/>
            <person name="Sykes S."/>
            <person name="Walk T."/>
            <person name="White J."/>
            <person name="Yandava C."/>
            <person name="Burger G."/>
            <person name="Gray M.W."/>
            <person name="Holland P.W.H."/>
            <person name="King N."/>
            <person name="Lang F.B.F."/>
            <person name="Roger A.J."/>
            <person name="Ruiz-Trillo I."/>
            <person name="Lander E."/>
            <person name="Nusbaum C."/>
        </authorList>
    </citation>
    <scope>NUCLEOTIDE SEQUENCE [LARGE SCALE GENOMIC DNA]</scope>
    <source>
        <strain evidence="3">ATCC 38327</strain>
    </source>
</reference>
<feature type="region of interest" description="Disordered" evidence="1">
    <location>
        <begin position="157"/>
        <end position="188"/>
    </location>
</feature>
<evidence type="ECO:0000313" key="3">
    <source>
        <dbReference type="Proteomes" id="UP000054350"/>
    </source>
</evidence>